<comment type="caution">
    <text evidence="1">The sequence shown here is derived from an EMBL/GenBank/DDBJ whole genome shotgun (WGS) entry which is preliminary data.</text>
</comment>
<keyword evidence="2" id="KW-1185">Reference proteome</keyword>
<gene>
    <name evidence="1" type="ORF">GS597_08430</name>
</gene>
<name>A0A8K1ZYY5_9CYAN</name>
<protein>
    <submittedName>
        <fullName evidence="1">Uncharacterized protein</fullName>
    </submittedName>
</protein>
<sequence>MTTFTPISLKTVAEGLNFRTVDDLKKMLQLLPIPEKPTRKVELVDAIASYLLGAGLNTLWQELDQRQQAAVAEAVYLTGGRHQAEQFRAKYGALPKWRDRTSMYSYKQPAAKLDLFFYPTGTYTASNLLPEDLRLKLKAFVPEPRPLTLPSTEQPPQTLLVERRYFDYKKRQSVETVDDVPVVYSGVKNYIIV</sequence>
<dbReference type="AlphaFoldDB" id="A0A8K1ZYY5"/>
<organism evidence="1 2">
    <name type="scientific">Petrachloros mirabilis ULC683</name>
    <dbReference type="NCBI Taxonomy" id="2781853"/>
    <lineage>
        <taxon>Bacteria</taxon>
        <taxon>Bacillati</taxon>
        <taxon>Cyanobacteriota</taxon>
        <taxon>Cyanophyceae</taxon>
        <taxon>Synechococcales</taxon>
        <taxon>Petrachlorosaceae</taxon>
        <taxon>Petrachloros</taxon>
        <taxon>Petrachloros mirabilis</taxon>
    </lineage>
</organism>
<evidence type="ECO:0000313" key="1">
    <source>
        <dbReference type="EMBL" id="NCJ06533.1"/>
    </source>
</evidence>
<dbReference type="RefSeq" id="WP_161825014.1">
    <property type="nucleotide sequence ID" value="NZ_WVIC01000014.1"/>
</dbReference>
<accession>A0A8K1ZYY5</accession>
<reference evidence="1" key="1">
    <citation type="submission" date="2019-12" db="EMBL/GenBank/DDBJ databases">
        <title>High-Quality draft genome sequences of three cyanobacteria isolated from the limestone walls of the Old Cathedral of Coimbra.</title>
        <authorList>
            <person name="Tiago I."/>
            <person name="Soares F."/>
            <person name="Portugal A."/>
        </authorList>
    </citation>
    <scope>NUCLEOTIDE SEQUENCE [LARGE SCALE GENOMIC DNA]</scope>
    <source>
        <strain evidence="1">C</strain>
    </source>
</reference>
<evidence type="ECO:0000313" key="2">
    <source>
        <dbReference type="Proteomes" id="UP000607397"/>
    </source>
</evidence>
<dbReference type="EMBL" id="WVIC01000014">
    <property type="protein sequence ID" value="NCJ06533.1"/>
    <property type="molecule type" value="Genomic_DNA"/>
</dbReference>
<dbReference type="Proteomes" id="UP000607397">
    <property type="component" value="Unassembled WGS sequence"/>
</dbReference>
<proteinExistence type="predicted"/>